<accession>A0ACC3ABE6</accession>
<dbReference type="Proteomes" id="UP001172386">
    <property type="component" value="Unassembled WGS sequence"/>
</dbReference>
<sequence>MNATLLARTLITFTTYGTEAVTLDPGFSTLTSTTGSSSSTTTVRTTSSATRPAASSTPPSTTLYTMQECIYHVTNSPVQKFTYAVMSISLIVNLVIFIWWLRLWRWKNKHMQSNQQVKTTVDERFDNGNEIFDAQKVGITSRSPIHPTRDQNGDNRALKRKPLEDPADQKSGRDVPLSRKQVEAHRGSLGSDT</sequence>
<organism evidence="1 2">
    <name type="scientific">Neophaeococcomyces mojaviensis</name>
    <dbReference type="NCBI Taxonomy" id="3383035"/>
    <lineage>
        <taxon>Eukaryota</taxon>
        <taxon>Fungi</taxon>
        <taxon>Dikarya</taxon>
        <taxon>Ascomycota</taxon>
        <taxon>Pezizomycotina</taxon>
        <taxon>Eurotiomycetes</taxon>
        <taxon>Chaetothyriomycetidae</taxon>
        <taxon>Chaetothyriales</taxon>
        <taxon>Chaetothyriales incertae sedis</taxon>
        <taxon>Neophaeococcomyces</taxon>
    </lineage>
</organism>
<proteinExistence type="predicted"/>
<gene>
    <name evidence="1" type="ORF">H2198_003629</name>
</gene>
<reference evidence="1" key="1">
    <citation type="submission" date="2022-10" db="EMBL/GenBank/DDBJ databases">
        <title>Culturing micro-colonial fungi from biological soil crusts in the Mojave desert and describing Neophaeococcomyces mojavensis, and introducing the new genera and species Taxawa tesnikishii.</title>
        <authorList>
            <person name="Kurbessoian T."/>
            <person name="Stajich J.E."/>
        </authorList>
    </citation>
    <scope>NUCLEOTIDE SEQUENCE</scope>
    <source>
        <strain evidence="1">JES_112</strain>
    </source>
</reference>
<evidence type="ECO:0000313" key="1">
    <source>
        <dbReference type="EMBL" id="KAJ9658611.1"/>
    </source>
</evidence>
<protein>
    <submittedName>
        <fullName evidence="1">Uncharacterized protein</fullName>
    </submittedName>
</protein>
<dbReference type="EMBL" id="JAPDRQ010000049">
    <property type="protein sequence ID" value="KAJ9658611.1"/>
    <property type="molecule type" value="Genomic_DNA"/>
</dbReference>
<comment type="caution">
    <text evidence="1">The sequence shown here is derived from an EMBL/GenBank/DDBJ whole genome shotgun (WGS) entry which is preliminary data.</text>
</comment>
<name>A0ACC3ABE6_9EURO</name>
<evidence type="ECO:0000313" key="2">
    <source>
        <dbReference type="Proteomes" id="UP001172386"/>
    </source>
</evidence>
<keyword evidence="2" id="KW-1185">Reference proteome</keyword>